<dbReference type="PROSITE" id="PS50095">
    <property type="entry name" value="PLAT"/>
    <property type="match status" value="1"/>
</dbReference>
<accession>A0A914VND4</accession>
<keyword evidence="4" id="KW-1185">Reference proteome</keyword>
<evidence type="ECO:0000256" key="1">
    <source>
        <dbReference type="PROSITE-ProRule" id="PRU00152"/>
    </source>
</evidence>
<comment type="caution">
    <text evidence="1">Lacks conserved residue(s) required for the propagation of feature annotation.</text>
</comment>
<keyword evidence="2" id="KW-1133">Transmembrane helix</keyword>
<dbReference type="InterPro" id="IPR036392">
    <property type="entry name" value="PLAT/LH2_dom_sf"/>
</dbReference>
<evidence type="ECO:0000256" key="2">
    <source>
        <dbReference type="SAM" id="Phobius"/>
    </source>
</evidence>
<name>A0A914VND4_9BILA</name>
<dbReference type="PANTHER" id="PTHR45901">
    <property type="entry name" value="PROTEIN CBG12474"/>
    <property type="match status" value="1"/>
</dbReference>
<dbReference type="WBParaSite" id="PSAMB.scaffold2237size24425.g16935.t1">
    <property type="protein sequence ID" value="PSAMB.scaffold2237size24425.g16935.t1"/>
    <property type="gene ID" value="PSAMB.scaffold2237size24425.g16935"/>
</dbReference>
<dbReference type="InterPro" id="IPR052970">
    <property type="entry name" value="Inner_ear_hair_cell_LOXHD"/>
</dbReference>
<dbReference type="PANTHER" id="PTHR45901:SF3">
    <property type="entry name" value="LIPOXYGENASE HOMOLOGY DOMAIN-CONTAINING PROTEIN 1"/>
    <property type="match status" value="1"/>
</dbReference>
<evidence type="ECO:0000313" key="4">
    <source>
        <dbReference type="Proteomes" id="UP000887566"/>
    </source>
</evidence>
<dbReference type="SUPFAM" id="SSF49723">
    <property type="entry name" value="Lipase/lipooxygenase domain (PLAT/LH2 domain)"/>
    <property type="match status" value="1"/>
</dbReference>
<organism evidence="4 5">
    <name type="scientific">Plectus sambesii</name>
    <dbReference type="NCBI Taxonomy" id="2011161"/>
    <lineage>
        <taxon>Eukaryota</taxon>
        <taxon>Metazoa</taxon>
        <taxon>Ecdysozoa</taxon>
        <taxon>Nematoda</taxon>
        <taxon>Chromadorea</taxon>
        <taxon>Plectida</taxon>
        <taxon>Plectina</taxon>
        <taxon>Plectoidea</taxon>
        <taxon>Plectidae</taxon>
        <taxon>Plectus</taxon>
    </lineage>
</organism>
<dbReference type="InterPro" id="IPR001024">
    <property type="entry name" value="PLAT/LH2_dom"/>
</dbReference>
<feature type="domain" description="PLAT" evidence="3">
    <location>
        <begin position="87"/>
        <end position="207"/>
    </location>
</feature>
<dbReference type="AlphaFoldDB" id="A0A914VND4"/>
<reference evidence="5" key="1">
    <citation type="submission" date="2022-11" db="UniProtKB">
        <authorList>
            <consortium name="WormBaseParasite"/>
        </authorList>
    </citation>
    <scope>IDENTIFICATION</scope>
</reference>
<protein>
    <submittedName>
        <fullName evidence="5">PLAT domain-containing protein</fullName>
    </submittedName>
</protein>
<evidence type="ECO:0000313" key="5">
    <source>
        <dbReference type="WBParaSite" id="PSAMB.scaffold2237size24425.g16935.t1"/>
    </source>
</evidence>
<keyword evidence="2" id="KW-0472">Membrane</keyword>
<dbReference type="SMART" id="SM00308">
    <property type="entry name" value="LH2"/>
    <property type="match status" value="1"/>
</dbReference>
<dbReference type="Gene3D" id="2.40.180.10">
    <property type="entry name" value="Catalase core domain"/>
    <property type="match status" value="1"/>
</dbReference>
<dbReference type="Pfam" id="PF01477">
    <property type="entry name" value="PLAT"/>
    <property type="match status" value="1"/>
</dbReference>
<keyword evidence="2" id="KW-0812">Transmembrane</keyword>
<proteinExistence type="predicted"/>
<dbReference type="Proteomes" id="UP000887566">
    <property type="component" value="Unplaced"/>
</dbReference>
<evidence type="ECO:0000259" key="3">
    <source>
        <dbReference type="PROSITE" id="PS50095"/>
    </source>
</evidence>
<feature type="transmembrane region" description="Helical" evidence="2">
    <location>
        <begin position="54"/>
        <end position="77"/>
    </location>
</feature>
<sequence length="211" mass="23801">MSKARLENDKAVEFPLRVKITGEGDVNTPNEEPVAISNRAETKNLVDWYKSLSLVWKIVLGIIVAVVVAGIVGFLIYRALQREKTMEYYVFTVKTGDVKDAGTFAKVEAMLYGDQDVSYSLALNQSTNLLSLNNFNRNGLDKFFFHEKSVGKLERLLIRHDNSGLSPGWFLDWVEVNATKSGQVVRFNANRWLSKDQGDRRIVIEINAPST</sequence>